<accession>A0A0A8K2D8</accession>
<gene>
    <name evidence="2" type="ORF">GL4_1455</name>
</gene>
<dbReference type="EMBL" id="AP014648">
    <property type="protein sequence ID" value="BAQ16911.1"/>
    <property type="molecule type" value="Genomic_DNA"/>
</dbReference>
<dbReference type="KEGG" id="mcg:GL4_1455"/>
<dbReference type="HOGENOM" id="CLU_1561127_0_0_5"/>
<dbReference type="Proteomes" id="UP000031643">
    <property type="component" value="Chromosome"/>
</dbReference>
<feature type="compositionally biased region" description="Basic and acidic residues" evidence="1">
    <location>
        <begin position="1"/>
        <end position="10"/>
    </location>
</feature>
<evidence type="ECO:0008006" key="4">
    <source>
        <dbReference type="Google" id="ProtNLM"/>
    </source>
</evidence>
<evidence type="ECO:0000313" key="3">
    <source>
        <dbReference type="Proteomes" id="UP000031643"/>
    </source>
</evidence>
<name>A0A0A8K2D8_9HYPH</name>
<organism evidence="2 3">
    <name type="scientific">Methyloceanibacter caenitepidi</name>
    <dbReference type="NCBI Taxonomy" id="1384459"/>
    <lineage>
        <taxon>Bacteria</taxon>
        <taxon>Pseudomonadati</taxon>
        <taxon>Pseudomonadota</taxon>
        <taxon>Alphaproteobacteria</taxon>
        <taxon>Hyphomicrobiales</taxon>
        <taxon>Hyphomicrobiaceae</taxon>
        <taxon>Methyloceanibacter</taxon>
    </lineage>
</organism>
<proteinExistence type="predicted"/>
<keyword evidence="3" id="KW-1185">Reference proteome</keyword>
<evidence type="ECO:0000256" key="1">
    <source>
        <dbReference type="SAM" id="MobiDB-lite"/>
    </source>
</evidence>
<dbReference type="AlphaFoldDB" id="A0A0A8K2D8"/>
<dbReference type="STRING" id="1384459.GL4_1455"/>
<reference evidence="2 3" key="1">
    <citation type="submission" date="2014-09" db="EMBL/GenBank/DDBJ databases">
        <title>Genome sequencing of Methyloceanibacter caenitepidi Gela4.</title>
        <authorList>
            <person name="Takeuchi M."/>
            <person name="Susumu S."/>
            <person name="Kamagata Y."/>
            <person name="Oshima K."/>
            <person name="Hattori M."/>
            <person name="Iwasaki W."/>
        </authorList>
    </citation>
    <scope>NUCLEOTIDE SEQUENCE [LARGE SCALE GENOMIC DNA]</scope>
    <source>
        <strain evidence="2 3">Gela4</strain>
    </source>
</reference>
<evidence type="ECO:0000313" key="2">
    <source>
        <dbReference type="EMBL" id="BAQ16911.1"/>
    </source>
</evidence>
<feature type="region of interest" description="Disordered" evidence="1">
    <location>
        <begin position="1"/>
        <end position="20"/>
    </location>
</feature>
<protein>
    <recommendedName>
        <fullName evidence="4">Sulfotransferase family protein</fullName>
    </recommendedName>
</protein>
<sequence>MLDPFSDVRSKTPPPAPWLHHHAGADLIEAGMKETGRNPDDYVFFTTIRNPWARVFSAYKFGLKNSNSTWHAPAVSEGSVNGFVQHPHVIGKMRGHTLESKTTKRVKIFRIEDQGDEMLTLASSVVGAPLSLPYVNTTEDSRYADAFTEANAIGLVAEIFASDIAFAGYSF</sequence>